<dbReference type="STRING" id="1817772.A2527_08280"/>
<comment type="caution">
    <text evidence="1">The sequence shown here is derived from an EMBL/GenBank/DDBJ whole genome shotgun (WGS) entry which is preliminary data.</text>
</comment>
<accession>A0A1F6GAP4</accession>
<dbReference type="InterPro" id="IPR003787">
    <property type="entry name" value="Sulphur_relay_DsrE/F-like"/>
</dbReference>
<dbReference type="SUPFAM" id="SSF75169">
    <property type="entry name" value="DsrEFH-like"/>
    <property type="match status" value="1"/>
</dbReference>
<dbReference type="Pfam" id="PF02635">
    <property type="entry name" value="DsrE"/>
    <property type="match status" value="1"/>
</dbReference>
<evidence type="ECO:0000313" key="1">
    <source>
        <dbReference type="EMBL" id="OGG95159.1"/>
    </source>
</evidence>
<gene>
    <name evidence="1" type="ORF">A2527_08280</name>
</gene>
<dbReference type="EMBL" id="MFNE01000026">
    <property type="protein sequence ID" value="OGG95159.1"/>
    <property type="molecule type" value="Genomic_DNA"/>
</dbReference>
<proteinExistence type="predicted"/>
<name>A0A1F6GAP4_9PROT</name>
<dbReference type="AlphaFoldDB" id="A0A1F6GAP4"/>
<reference evidence="1 2" key="1">
    <citation type="journal article" date="2016" name="Nat. Commun.">
        <title>Thousands of microbial genomes shed light on interconnected biogeochemical processes in an aquifer system.</title>
        <authorList>
            <person name="Anantharaman K."/>
            <person name="Brown C.T."/>
            <person name="Hug L.A."/>
            <person name="Sharon I."/>
            <person name="Castelle C.J."/>
            <person name="Probst A.J."/>
            <person name="Thomas B.C."/>
            <person name="Singh A."/>
            <person name="Wilkins M.J."/>
            <person name="Karaoz U."/>
            <person name="Brodie E.L."/>
            <person name="Williams K.H."/>
            <person name="Hubbard S.S."/>
            <person name="Banfield J.F."/>
        </authorList>
    </citation>
    <scope>NUCLEOTIDE SEQUENCE [LARGE SCALE GENOMIC DNA]</scope>
</reference>
<organism evidence="1 2">
    <name type="scientific">Candidatus Lambdaproteobacteria bacterium RIFOXYD2_FULL_50_16</name>
    <dbReference type="NCBI Taxonomy" id="1817772"/>
    <lineage>
        <taxon>Bacteria</taxon>
        <taxon>Pseudomonadati</taxon>
        <taxon>Pseudomonadota</taxon>
        <taxon>Candidatus Lambdaproteobacteria</taxon>
    </lineage>
</organism>
<dbReference type="Proteomes" id="UP000178449">
    <property type="component" value="Unassembled WGS sequence"/>
</dbReference>
<sequence>MQIGILVMDEQYLKHLIGFSKAALGQGYTLKIFINDQGVKLLHEPALLELAESGAGISFCETSARKFKIDLQTVPRKIKRGTQLQHAMLQQRSDRILVF</sequence>
<evidence type="ECO:0000313" key="2">
    <source>
        <dbReference type="Proteomes" id="UP000178449"/>
    </source>
</evidence>
<protein>
    <submittedName>
        <fullName evidence="1">Uncharacterized protein</fullName>
    </submittedName>
</protein>
<dbReference type="InterPro" id="IPR027396">
    <property type="entry name" value="DsrEFH-like"/>
</dbReference>